<dbReference type="SMART" id="SM00530">
    <property type="entry name" value="HTH_XRE"/>
    <property type="match status" value="1"/>
</dbReference>
<dbReference type="SUPFAM" id="SSF47413">
    <property type="entry name" value="lambda repressor-like DNA-binding domains"/>
    <property type="match status" value="1"/>
</dbReference>
<evidence type="ECO:0000313" key="2">
    <source>
        <dbReference type="EMBL" id="AJT49805.1"/>
    </source>
</evidence>
<organism evidence="2 3">
    <name type="scientific">Limosilactobacillus mucosae LM1</name>
    <dbReference type="NCBI Taxonomy" id="1130798"/>
    <lineage>
        <taxon>Bacteria</taxon>
        <taxon>Bacillati</taxon>
        <taxon>Bacillota</taxon>
        <taxon>Bacilli</taxon>
        <taxon>Lactobacillales</taxon>
        <taxon>Lactobacillaceae</taxon>
        <taxon>Limosilactobacillus</taxon>
    </lineage>
</organism>
<name>A0A0D4CIQ9_LIMMU</name>
<dbReference type="EMBL" id="CP011013">
    <property type="protein sequence ID" value="AJT49805.1"/>
    <property type="molecule type" value="Genomic_DNA"/>
</dbReference>
<dbReference type="KEGG" id="lmu:LBLM1_00915"/>
<feature type="domain" description="HTH cro/C1-type" evidence="1">
    <location>
        <begin position="20"/>
        <end position="73"/>
    </location>
</feature>
<dbReference type="InterPro" id="IPR001387">
    <property type="entry name" value="Cro/C1-type_HTH"/>
</dbReference>
<keyword evidence="3" id="KW-1185">Reference proteome</keyword>
<gene>
    <name evidence="2" type="ORF">LBLM1_00915</name>
</gene>
<proteinExistence type="predicted"/>
<dbReference type="RefSeq" id="WP_039945993.1">
    <property type="nucleotide sequence ID" value="NZ_CP011013.1"/>
</dbReference>
<accession>A0A0D4CIQ9</accession>
<evidence type="ECO:0000259" key="1">
    <source>
        <dbReference type="PROSITE" id="PS50943"/>
    </source>
</evidence>
<dbReference type="AlphaFoldDB" id="A0A0D4CIQ9"/>
<dbReference type="Proteomes" id="UP000003645">
    <property type="component" value="Chromosome"/>
</dbReference>
<dbReference type="Gene3D" id="1.10.260.40">
    <property type="entry name" value="lambda repressor-like DNA-binding domains"/>
    <property type="match status" value="1"/>
</dbReference>
<reference evidence="2 3" key="1">
    <citation type="journal article" date="2012" name="J. Bacteriol.">
        <title>Genome sequence of Lactobacillus mucosae LM1, isolated from piglet feces.</title>
        <authorList>
            <person name="Lee J.H."/>
            <person name="Valeriano V.D."/>
            <person name="Shin Y.R."/>
            <person name="Chae J.P."/>
            <person name="Kim G.B."/>
            <person name="Ham J.S."/>
            <person name="Chun J."/>
            <person name="Kang D.K."/>
        </authorList>
    </citation>
    <scope>NUCLEOTIDE SEQUENCE [LARGE SCALE GENOMIC DNA]</scope>
    <source>
        <strain evidence="2 3">LM1</strain>
    </source>
</reference>
<sequence>MEDLEKTRKHIIANRFRSAVVQYLTDNNMTQTALARRAGMSRAVIANIIAGRIPTFETAVVLSRIMNLSLDEITAGNIADVPDPKQFKKMFKTDAVKEIEKLLSKSNWYGNEFKELSEKQKQTILRLIRAYLNLTKSGNIRKK</sequence>
<dbReference type="HOGENOM" id="CLU_1803727_0_0_9"/>
<dbReference type="Pfam" id="PF01381">
    <property type="entry name" value="HTH_3"/>
    <property type="match status" value="1"/>
</dbReference>
<evidence type="ECO:0000313" key="3">
    <source>
        <dbReference type="Proteomes" id="UP000003645"/>
    </source>
</evidence>
<dbReference type="GO" id="GO:0003677">
    <property type="term" value="F:DNA binding"/>
    <property type="evidence" value="ECO:0007669"/>
    <property type="project" value="InterPro"/>
</dbReference>
<dbReference type="PROSITE" id="PS50943">
    <property type="entry name" value="HTH_CROC1"/>
    <property type="match status" value="1"/>
</dbReference>
<dbReference type="InterPro" id="IPR010982">
    <property type="entry name" value="Lambda_DNA-bd_dom_sf"/>
</dbReference>
<dbReference type="CDD" id="cd00093">
    <property type="entry name" value="HTH_XRE"/>
    <property type="match status" value="1"/>
</dbReference>
<protein>
    <recommendedName>
        <fullName evidence="1">HTH cro/C1-type domain-containing protein</fullName>
    </recommendedName>
</protein>